<dbReference type="VEuPathDB" id="FungiDB:MUCCIDRAFT_155379"/>
<dbReference type="AlphaFoldDB" id="A0A168NT11"/>
<organism evidence="1 2">
    <name type="scientific">Mucor lusitanicus CBS 277.49</name>
    <dbReference type="NCBI Taxonomy" id="747725"/>
    <lineage>
        <taxon>Eukaryota</taxon>
        <taxon>Fungi</taxon>
        <taxon>Fungi incertae sedis</taxon>
        <taxon>Mucoromycota</taxon>
        <taxon>Mucoromycotina</taxon>
        <taxon>Mucoromycetes</taxon>
        <taxon>Mucorales</taxon>
        <taxon>Mucorineae</taxon>
        <taxon>Mucoraceae</taxon>
        <taxon>Mucor</taxon>
    </lineage>
</organism>
<dbReference type="OrthoDB" id="2274317at2759"/>
<protein>
    <submittedName>
        <fullName evidence="1">Uncharacterized protein</fullName>
    </submittedName>
</protein>
<reference evidence="1 2" key="1">
    <citation type="submission" date="2015-06" db="EMBL/GenBank/DDBJ databases">
        <title>Expansion of signal transduction pathways in fungi by whole-genome duplication.</title>
        <authorList>
            <consortium name="DOE Joint Genome Institute"/>
            <person name="Corrochano L.M."/>
            <person name="Kuo A."/>
            <person name="Marcet-Houben M."/>
            <person name="Polaino S."/>
            <person name="Salamov A."/>
            <person name="Villalobos J.M."/>
            <person name="Alvarez M.I."/>
            <person name="Avalos J."/>
            <person name="Benito E.P."/>
            <person name="Benoit I."/>
            <person name="Burger G."/>
            <person name="Camino L.P."/>
            <person name="Canovas D."/>
            <person name="Cerda-Olmedo E."/>
            <person name="Cheng J.-F."/>
            <person name="Dominguez A."/>
            <person name="Elias M."/>
            <person name="Eslava A.P."/>
            <person name="Glaser F."/>
            <person name="Grimwood J."/>
            <person name="Gutierrez G."/>
            <person name="Heitman J."/>
            <person name="Henrissat B."/>
            <person name="Iturriaga E.A."/>
            <person name="Lang B.F."/>
            <person name="Lavin J.L."/>
            <person name="Lee S."/>
            <person name="Li W."/>
            <person name="Lindquist E."/>
            <person name="Lopez-Garcia S."/>
            <person name="Luque E.M."/>
            <person name="Marcos A.T."/>
            <person name="Martin J."/>
            <person name="Mccluskey K."/>
            <person name="Medina H.R."/>
            <person name="Miralles-Duran A."/>
            <person name="Miyazaki A."/>
            <person name="Munoz-Torres E."/>
            <person name="Oguiza J.A."/>
            <person name="Ohm R."/>
            <person name="Olmedo M."/>
            <person name="Orejas M."/>
            <person name="Ortiz-Castellanos L."/>
            <person name="Pisabarro A.G."/>
            <person name="Rodriguez-Romero J."/>
            <person name="Ruiz-Herrera J."/>
            <person name="Ruiz-Vazquez R."/>
            <person name="Sanz C."/>
            <person name="Schackwitz W."/>
            <person name="Schmutz J."/>
            <person name="Shahriari M."/>
            <person name="Shelest E."/>
            <person name="Silva-Franco F."/>
            <person name="Soanes D."/>
            <person name="Syed K."/>
            <person name="Tagua V.G."/>
            <person name="Talbot N.J."/>
            <person name="Thon M."/>
            <person name="De Vries R.P."/>
            <person name="Wiebenga A."/>
            <person name="Yadav J.S."/>
            <person name="Braun E.L."/>
            <person name="Baker S."/>
            <person name="Garre V."/>
            <person name="Horwitz B."/>
            <person name="Torres-Martinez S."/>
            <person name="Idnurm A."/>
            <person name="Herrera-Estrella A."/>
            <person name="Gabaldon T."/>
            <person name="Grigoriev I.V."/>
        </authorList>
    </citation>
    <scope>NUCLEOTIDE SEQUENCE [LARGE SCALE GENOMIC DNA]</scope>
    <source>
        <strain evidence="1 2">CBS 277.49</strain>
    </source>
</reference>
<gene>
    <name evidence="1" type="ORF">MUCCIDRAFT_155379</name>
</gene>
<proteinExistence type="predicted"/>
<comment type="caution">
    <text evidence="1">The sequence shown here is derived from an EMBL/GenBank/DDBJ whole genome shotgun (WGS) entry which is preliminary data.</text>
</comment>
<dbReference type="EMBL" id="AMYB01000002">
    <property type="protein sequence ID" value="OAD06697.1"/>
    <property type="molecule type" value="Genomic_DNA"/>
</dbReference>
<evidence type="ECO:0000313" key="1">
    <source>
        <dbReference type="EMBL" id="OAD06697.1"/>
    </source>
</evidence>
<accession>A0A168NT11</accession>
<keyword evidence="2" id="KW-1185">Reference proteome</keyword>
<evidence type="ECO:0000313" key="2">
    <source>
        <dbReference type="Proteomes" id="UP000077051"/>
    </source>
</evidence>
<sequence length="78" mass="9072">MEPSLSNSFMYTLKPVIVTCDPTPRLITEQANYLGLCGRFGASLRRIDMPPLRRHFHSQSTWYFTAFSPVLHNLRNWS</sequence>
<dbReference type="Proteomes" id="UP000077051">
    <property type="component" value="Unassembled WGS sequence"/>
</dbReference>
<name>A0A168NT11_MUCCL</name>